<protein>
    <submittedName>
        <fullName evidence="2">(northern house mosquito) hypothetical protein</fullName>
    </submittedName>
</protein>
<accession>A0A8D8FJ98</accession>
<organism evidence="2">
    <name type="scientific">Culex pipiens</name>
    <name type="common">House mosquito</name>
    <dbReference type="NCBI Taxonomy" id="7175"/>
    <lineage>
        <taxon>Eukaryota</taxon>
        <taxon>Metazoa</taxon>
        <taxon>Ecdysozoa</taxon>
        <taxon>Arthropoda</taxon>
        <taxon>Hexapoda</taxon>
        <taxon>Insecta</taxon>
        <taxon>Pterygota</taxon>
        <taxon>Neoptera</taxon>
        <taxon>Endopterygota</taxon>
        <taxon>Diptera</taxon>
        <taxon>Nematocera</taxon>
        <taxon>Culicoidea</taxon>
        <taxon>Culicidae</taxon>
        <taxon>Culicinae</taxon>
        <taxon>Culicini</taxon>
        <taxon>Culex</taxon>
        <taxon>Culex</taxon>
    </lineage>
</organism>
<dbReference type="EMBL" id="HBUE01071600">
    <property type="protein sequence ID" value="CAG6472875.1"/>
    <property type="molecule type" value="Transcribed_RNA"/>
</dbReference>
<dbReference type="AlphaFoldDB" id="A0A8D8FJ98"/>
<feature type="region of interest" description="Disordered" evidence="1">
    <location>
        <begin position="26"/>
        <end position="62"/>
    </location>
</feature>
<evidence type="ECO:0000313" key="2">
    <source>
        <dbReference type="EMBL" id="CAG6472875.1"/>
    </source>
</evidence>
<reference evidence="2" key="1">
    <citation type="submission" date="2021-05" db="EMBL/GenBank/DDBJ databases">
        <authorList>
            <person name="Alioto T."/>
            <person name="Alioto T."/>
            <person name="Gomez Garrido J."/>
        </authorList>
    </citation>
    <scope>NUCLEOTIDE SEQUENCE</scope>
</reference>
<proteinExistence type="predicted"/>
<sequence>MESHLAVILYQNVWVQLADAAGLHAHENPLQGLDRRTQRTRRRRSAQNTRNPSEHTQRSPLAMAVTFSVRQAPRKLLPVRLERTIIIVAAEKKASKSRLRLFN</sequence>
<name>A0A8D8FJ98_CULPI</name>
<evidence type="ECO:0000256" key="1">
    <source>
        <dbReference type="SAM" id="MobiDB-lite"/>
    </source>
</evidence>